<name>A0A2N9EDH8_FAGSY</name>
<gene>
    <name evidence="1" type="ORF">FSB_LOCUS613</name>
</gene>
<proteinExistence type="predicted"/>
<dbReference type="EMBL" id="OIVN01000022">
    <property type="protein sequence ID" value="SPC72731.1"/>
    <property type="molecule type" value="Genomic_DNA"/>
</dbReference>
<protein>
    <recommendedName>
        <fullName evidence="2">RNase H type-1 domain-containing protein</fullName>
    </recommendedName>
</protein>
<organism evidence="1">
    <name type="scientific">Fagus sylvatica</name>
    <name type="common">Beechnut</name>
    <dbReference type="NCBI Taxonomy" id="28930"/>
    <lineage>
        <taxon>Eukaryota</taxon>
        <taxon>Viridiplantae</taxon>
        <taxon>Streptophyta</taxon>
        <taxon>Embryophyta</taxon>
        <taxon>Tracheophyta</taxon>
        <taxon>Spermatophyta</taxon>
        <taxon>Magnoliopsida</taxon>
        <taxon>eudicotyledons</taxon>
        <taxon>Gunneridae</taxon>
        <taxon>Pentapetalae</taxon>
        <taxon>rosids</taxon>
        <taxon>fabids</taxon>
        <taxon>Fagales</taxon>
        <taxon>Fagaceae</taxon>
        <taxon>Fagus</taxon>
    </lineage>
</organism>
<evidence type="ECO:0008006" key="2">
    <source>
        <dbReference type="Google" id="ProtNLM"/>
    </source>
</evidence>
<reference evidence="1" key="1">
    <citation type="submission" date="2018-02" db="EMBL/GenBank/DDBJ databases">
        <authorList>
            <person name="Cohen D.B."/>
            <person name="Kent A.D."/>
        </authorList>
    </citation>
    <scope>NUCLEOTIDE SEQUENCE</scope>
</reference>
<evidence type="ECO:0000313" key="1">
    <source>
        <dbReference type="EMBL" id="SPC72731.1"/>
    </source>
</evidence>
<sequence>MNSFLPQPRDIVCSPQSMAVVDLMTQDKLGWDMTKLNELFNDATVQAIKNIPYWSLGQEDRWIWLKTNSSELTIKSAYKELTHQDSNPHASTIFGKIWKLPYMRDSRCTYGALLLIYYLLRLPCLEPLVELDIINRERFTLMGALMLDQIWKLRNRKMHEDMEPSPRVVWSLPTFGYIKFNIDAAVGLTSSSIEVVARNWRWTMVLPRSKKVNTTIPLQAEAEALVWASHLAIELGVDKDSSQCSSGDGLVSLTNFSLSHSRLDSVSRSRPQSCAIVHLTTEAQNIDTADSHLPR</sequence>
<accession>A0A2N9EDH8</accession>
<dbReference type="AlphaFoldDB" id="A0A2N9EDH8"/>